<proteinExistence type="predicted"/>
<dbReference type="Proteomes" id="UP000756921">
    <property type="component" value="Unassembled WGS sequence"/>
</dbReference>
<organism evidence="2 3">
    <name type="scientific">Paraphaeosphaeria minitans</name>
    <dbReference type="NCBI Taxonomy" id="565426"/>
    <lineage>
        <taxon>Eukaryota</taxon>
        <taxon>Fungi</taxon>
        <taxon>Dikarya</taxon>
        <taxon>Ascomycota</taxon>
        <taxon>Pezizomycotina</taxon>
        <taxon>Dothideomycetes</taxon>
        <taxon>Pleosporomycetidae</taxon>
        <taxon>Pleosporales</taxon>
        <taxon>Massarineae</taxon>
        <taxon>Didymosphaeriaceae</taxon>
        <taxon>Paraphaeosphaeria</taxon>
    </lineage>
</organism>
<protein>
    <submittedName>
        <fullName evidence="2">Uncharacterized protein</fullName>
    </submittedName>
</protein>
<dbReference type="AlphaFoldDB" id="A0A9P6G9Q4"/>
<evidence type="ECO:0000313" key="2">
    <source>
        <dbReference type="EMBL" id="KAF9730264.1"/>
    </source>
</evidence>
<name>A0A9P6G9Q4_9PLEO</name>
<comment type="caution">
    <text evidence="2">The sequence shown here is derived from an EMBL/GenBank/DDBJ whole genome shotgun (WGS) entry which is preliminary data.</text>
</comment>
<keyword evidence="3" id="KW-1185">Reference proteome</keyword>
<reference evidence="2" key="1">
    <citation type="journal article" date="2020" name="Mol. Plant Microbe Interact.">
        <title>Genome Sequence of the Biocontrol Agent Coniothyrium minitans strain Conio (IMI 134523).</title>
        <authorList>
            <person name="Patel D."/>
            <person name="Shittu T.A."/>
            <person name="Baroncelli R."/>
            <person name="Muthumeenakshi S."/>
            <person name="Osborne T.H."/>
            <person name="Janganan T.K."/>
            <person name="Sreenivasaprasad S."/>
        </authorList>
    </citation>
    <scope>NUCLEOTIDE SEQUENCE</scope>
    <source>
        <strain evidence="2">Conio</strain>
    </source>
</reference>
<feature type="region of interest" description="Disordered" evidence="1">
    <location>
        <begin position="1"/>
        <end position="26"/>
    </location>
</feature>
<gene>
    <name evidence="2" type="ORF">PMIN01_12197</name>
</gene>
<feature type="compositionally biased region" description="Polar residues" evidence="1">
    <location>
        <begin position="15"/>
        <end position="26"/>
    </location>
</feature>
<evidence type="ECO:0000313" key="3">
    <source>
        <dbReference type="Proteomes" id="UP000756921"/>
    </source>
</evidence>
<sequence>MRWTAGSGRIVVQGATKSTDAPNTGEGTVLEEWQGVVVWQTNFKLSEA</sequence>
<accession>A0A9P6G9Q4</accession>
<evidence type="ECO:0000256" key="1">
    <source>
        <dbReference type="SAM" id="MobiDB-lite"/>
    </source>
</evidence>
<dbReference type="EMBL" id="WJXW01000015">
    <property type="protein sequence ID" value="KAF9730264.1"/>
    <property type="molecule type" value="Genomic_DNA"/>
</dbReference>